<evidence type="ECO:0000313" key="2">
    <source>
        <dbReference type="EMBL" id="GBM28397.1"/>
    </source>
</evidence>
<evidence type="ECO:0000256" key="1">
    <source>
        <dbReference type="SAM" id="MobiDB-lite"/>
    </source>
</evidence>
<keyword evidence="3" id="KW-1185">Reference proteome</keyword>
<sequence>MILLVTVSPPNGQLTRGMNRPLSGCLGVSRPKAPKVTRPFNWAPTRRSPDASSNGFTVPDCIFISTTQRECSVPMGDPPESRDRFTCRKCYKKALD</sequence>
<accession>A0A4Y2EHX8</accession>
<reference evidence="2 3" key="1">
    <citation type="journal article" date="2019" name="Sci. Rep.">
        <title>Orb-weaving spider Araneus ventricosus genome elucidates the spidroin gene catalogue.</title>
        <authorList>
            <person name="Kono N."/>
            <person name="Nakamura H."/>
            <person name="Ohtoshi R."/>
            <person name="Moran D.A.P."/>
            <person name="Shinohara A."/>
            <person name="Yoshida Y."/>
            <person name="Fujiwara M."/>
            <person name="Mori M."/>
            <person name="Tomita M."/>
            <person name="Arakawa K."/>
        </authorList>
    </citation>
    <scope>NUCLEOTIDE SEQUENCE [LARGE SCALE GENOMIC DNA]</scope>
</reference>
<protein>
    <submittedName>
        <fullName evidence="2">Uncharacterized protein</fullName>
    </submittedName>
</protein>
<feature type="region of interest" description="Disordered" evidence="1">
    <location>
        <begin position="9"/>
        <end position="30"/>
    </location>
</feature>
<comment type="caution">
    <text evidence="2">The sequence shown here is derived from an EMBL/GenBank/DDBJ whole genome shotgun (WGS) entry which is preliminary data.</text>
</comment>
<gene>
    <name evidence="2" type="ORF">AVEN_262157_1</name>
</gene>
<organism evidence="2 3">
    <name type="scientific">Araneus ventricosus</name>
    <name type="common">Orbweaver spider</name>
    <name type="synonym">Epeira ventricosa</name>
    <dbReference type="NCBI Taxonomy" id="182803"/>
    <lineage>
        <taxon>Eukaryota</taxon>
        <taxon>Metazoa</taxon>
        <taxon>Ecdysozoa</taxon>
        <taxon>Arthropoda</taxon>
        <taxon>Chelicerata</taxon>
        <taxon>Arachnida</taxon>
        <taxon>Araneae</taxon>
        <taxon>Araneomorphae</taxon>
        <taxon>Entelegynae</taxon>
        <taxon>Araneoidea</taxon>
        <taxon>Araneidae</taxon>
        <taxon>Araneus</taxon>
    </lineage>
</organism>
<evidence type="ECO:0000313" key="3">
    <source>
        <dbReference type="Proteomes" id="UP000499080"/>
    </source>
</evidence>
<dbReference type="AlphaFoldDB" id="A0A4Y2EHX8"/>
<name>A0A4Y2EHX8_ARAVE</name>
<dbReference type="Proteomes" id="UP000499080">
    <property type="component" value="Unassembled WGS sequence"/>
</dbReference>
<dbReference type="EMBL" id="BGPR01000610">
    <property type="protein sequence ID" value="GBM28397.1"/>
    <property type="molecule type" value="Genomic_DNA"/>
</dbReference>
<proteinExistence type="predicted"/>